<dbReference type="Gene3D" id="1.10.1060.10">
    <property type="entry name" value="Alpha-helical ferredoxin"/>
    <property type="match status" value="1"/>
</dbReference>
<dbReference type="Gene3D" id="3.50.50.60">
    <property type="entry name" value="FAD/NAD(P)-binding domain"/>
    <property type="match status" value="2"/>
</dbReference>
<comment type="pathway">
    <text evidence="4">Amino-acid biosynthesis.</text>
</comment>
<gene>
    <name evidence="7" type="ORF">ACFQ5M_03515</name>
</gene>
<organism evidence="7 8">
    <name type="scientific">Agrilactobacillus yilanensis</name>
    <dbReference type="NCBI Taxonomy" id="2485997"/>
    <lineage>
        <taxon>Bacteria</taxon>
        <taxon>Bacillati</taxon>
        <taxon>Bacillota</taxon>
        <taxon>Bacilli</taxon>
        <taxon>Lactobacillales</taxon>
        <taxon>Lactobacillaceae</taxon>
        <taxon>Agrilactobacillus</taxon>
    </lineage>
</organism>
<keyword evidence="1" id="KW-0028">Amino-acid biosynthesis</keyword>
<dbReference type="NCBIfam" id="TIGR01317">
    <property type="entry name" value="GOGAT_sm_gam"/>
    <property type="match status" value="1"/>
</dbReference>
<dbReference type="InterPro" id="IPR028261">
    <property type="entry name" value="DPD_II"/>
</dbReference>
<dbReference type="Proteomes" id="UP001597267">
    <property type="component" value="Unassembled WGS sequence"/>
</dbReference>
<dbReference type="PRINTS" id="PR00419">
    <property type="entry name" value="ADXRDTASE"/>
</dbReference>
<reference evidence="8" key="1">
    <citation type="journal article" date="2019" name="Int. J. Syst. Evol. Microbiol.">
        <title>The Global Catalogue of Microorganisms (GCM) 10K type strain sequencing project: providing services to taxonomists for standard genome sequencing and annotation.</title>
        <authorList>
            <consortium name="The Broad Institute Genomics Platform"/>
            <consortium name="The Broad Institute Genome Sequencing Center for Infectious Disease"/>
            <person name="Wu L."/>
            <person name="Ma J."/>
        </authorList>
    </citation>
    <scope>NUCLEOTIDE SEQUENCE [LARGE SCALE GENOMIC DNA]</scope>
    <source>
        <strain evidence="8">CCM 8896</strain>
    </source>
</reference>
<dbReference type="PANTHER" id="PTHR43100">
    <property type="entry name" value="GLUTAMATE SYNTHASE [NADPH] SMALL CHAIN"/>
    <property type="match status" value="1"/>
</dbReference>
<dbReference type="SUPFAM" id="SSF46548">
    <property type="entry name" value="alpha-helical ferredoxin"/>
    <property type="match status" value="1"/>
</dbReference>
<name>A0ABW4J4L4_9LACO</name>
<protein>
    <submittedName>
        <fullName evidence="7">Glutamate synthase subunit beta</fullName>
    </submittedName>
</protein>
<accession>A0ABW4J4L4</accession>
<evidence type="ECO:0000256" key="3">
    <source>
        <dbReference type="ARBA" id="ARBA00023164"/>
    </source>
</evidence>
<evidence type="ECO:0000259" key="6">
    <source>
        <dbReference type="Pfam" id="PF14691"/>
    </source>
</evidence>
<evidence type="ECO:0000259" key="5">
    <source>
        <dbReference type="Pfam" id="PF07992"/>
    </source>
</evidence>
<feature type="domain" description="FAD/NAD(P)-binding" evidence="5">
    <location>
        <begin position="156"/>
        <end position="459"/>
    </location>
</feature>
<dbReference type="InterPro" id="IPR023753">
    <property type="entry name" value="FAD/NAD-binding_dom"/>
</dbReference>
<dbReference type="InterPro" id="IPR036188">
    <property type="entry name" value="FAD/NAD-bd_sf"/>
</dbReference>
<sequence>MADPFGFMKYDRKDNPYRPISKRIQDFEKMEVDISESQRRQQAARCMNCGVPHCHHGIFYGGGRAVGGCPNDNLIPEWQDLIYRDEDKMAFDRLTLTNPLPDFTGLVCPAPCELSCNEALNGQGITIRNNEHFVIEQGFKNNWVKTQGTPASRNDFKVAIVGSGPAGLAAAWRLNQLGYQVTVFEKADKPGGLCMYGIPNMKLPKEIIARRITVMQAVGIDFRVNTEVGQTISAEDLKRQFDRIIVCIGAGTPRDLQVANRQLTGIDFAVDFLTATTKKVLKNGPKADQSLAGKRVLVLGGGDTGNDCVASALRQGARSIKQLEITPEPPTTRPDGNPWPEYPATKRVGYGQKEAEAVYQQPITEYEKTITAVAGEDGRLTQVTIQKVKNFQPLAGTEEIYDVDLVLIAMGFTGPQKAIFEQFGIEQVTEDYRTNDEQIYVAGDAKRGPSLVIWAIREGRLAAQKVADSLDKIEKRQVI</sequence>
<evidence type="ECO:0000256" key="4">
    <source>
        <dbReference type="ARBA" id="ARBA00029440"/>
    </source>
</evidence>
<dbReference type="Pfam" id="PF14691">
    <property type="entry name" value="Fer4_20"/>
    <property type="match status" value="1"/>
</dbReference>
<dbReference type="InterPro" id="IPR006005">
    <property type="entry name" value="Glut_synth_ssu1"/>
</dbReference>
<evidence type="ECO:0000313" key="8">
    <source>
        <dbReference type="Proteomes" id="UP001597267"/>
    </source>
</evidence>
<dbReference type="EMBL" id="JBHTOP010000005">
    <property type="protein sequence ID" value="MFD1671162.1"/>
    <property type="molecule type" value="Genomic_DNA"/>
</dbReference>
<dbReference type="InterPro" id="IPR051394">
    <property type="entry name" value="Glutamate_Synthase"/>
</dbReference>
<dbReference type="SUPFAM" id="SSF51971">
    <property type="entry name" value="Nucleotide-binding domain"/>
    <property type="match status" value="2"/>
</dbReference>
<dbReference type="Pfam" id="PF07992">
    <property type="entry name" value="Pyr_redox_2"/>
    <property type="match status" value="1"/>
</dbReference>
<proteinExistence type="predicted"/>
<evidence type="ECO:0000313" key="7">
    <source>
        <dbReference type="EMBL" id="MFD1671162.1"/>
    </source>
</evidence>
<evidence type="ECO:0000256" key="1">
    <source>
        <dbReference type="ARBA" id="ARBA00022605"/>
    </source>
</evidence>
<comment type="caution">
    <text evidence="7">The sequence shown here is derived from an EMBL/GenBank/DDBJ whole genome shotgun (WGS) entry which is preliminary data.</text>
</comment>
<keyword evidence="8" id="KW-1185">Reference proteome</keyword>
<feature type="domain" description="Dihydroprymidine dehydrogenase" evidence="6">
    <location>
        <begin position="23"/>
        <end position="142"/>
    </location>
</feature>
<evidence type="ECO:0000256" key="2">
    <source>
        <dbReference type="ARBA" id="ARBA00023002"/>
    </source>
</evidence>
<keyword evidence="3" id="KW-0314">Glutamate biosynthesis</keyword>
<keyword evidence="2" id="KW-0560">Oxidoreductase</keyword>
<dbReference type="RefSeq" id="WP_125714186.1">
    <property type="nucleotide sequence ID" value="NZ_JBHTOP010000005.1"/>
</dbReference>
<dbReference type="InterPro" id="IPR009051">
    <property type="entry name" value="Helical_ferredxn"/>
</dbReference>